<sequence length="745" mass="77363">MPLNRVRYAAALAALALCGGCGTKTEPAPAANDRPQPAENTSTAGGATRPGVAPPPITPPSMPSAPPVSPNALPSGALFRLGTESGTPPNAWKGAELLPTGTRVFAPHSAEQPHSFQHFTLYDVNGLRPLGAAVHAECNPGGGLGPVAAVSADGRFMAAVNVKTLDVHDLGTGKRVLQLPRPENGSPTMSLSADGGRLAITGRFQRTPGDVPVTCTVWDVKTAAELARVTILQNEYPSAALSPDGKTLITSGSHRDLRGLDPADRPDRVSQVWDVDSKAELARPRWPNGRTVVYAPDSTTAAVVVYSSAQLLVVEPRTGKTRHTIELKDIGTGPVAFSPDGATLALVTDAATRWDVATGKAFGTTPRPKDLPEGVKASGAAFDANGRLVAFGTRDAAAYCWDALAGKLLTAPAGGHTGPVRTVAFTADGAEIRTAGADGAVLRWAAADGKPLGRVSAHPAERSGPFDVRLSRDGRRAVTRDEVYPVDGTAPPTSFRPLFTTNEFAQASYPAPDGAHVAVIGVAPGKSARCVVFDVAAAKPTFDVPLPTRMTRAVGAIGANPQRLVTAHSTEIVNNTCDVVVTGWDAGKKRGEFTIPGGGVLQGLVRVDDRHAVVVTAMGHVVLVDVETGTRVRDFADPTRLSSGVPAISPDGKLLALAQGGRQSAARQGPAIRVYDVGTGAVRHTIAFPYGGPPVFLKDSTYLFNNTPAPETMAFSPDGTRLAVPALTSVLVWDLTKVGPEGEAR</sequence>
<keyword evidence="5" id="KW-1185">Reference proteome</keyword>
<dbReference type="Gene3D" id="2.130.10.10">
    <property type="entry name" value="YVTN repeat-like/Quinoprotein amine dehydrogenase"/>
    <property type="match status" value="3"/>
</dbReference>
<proteinExistence type="predicted"/>
<dbReference type="PANTHER" id="PTHR19879:SF9">
    <property type="entry name" value="TRANSCRIPTION INITIATION FACTOR TFIID SUBUNIT 5"/>
    <property type="match status" value="1"/>
</dbReference>
<dbReference type="PANTHER" id="PTHR19879">
    <property type="entry name" value="TRANSCRIPTION INITIATION FACTOR TFIID"/>
    <property type="match status" value="1"/>
</dbReference>
<reference evidence="5" key="1">
    <citation type="journal article" date="2023" name="Mar. Drugs">
        <title>Gemmata algarum, a Novel Planctomycete Isolated from an Algal Mat, Displays Antimicrobial Activity.</title>
        <authorList>
            <person name="Kumar G."/>
            <person name="Kallscheuer N."/>
            <person name="Kashif M."/>
            <person name="Ahamad S."/>
            <person name="Jagadeeshwari U."/>
            <person name="Pannikurungottu S."/>
            <person name="Haufschild T."/>
            <person name="Kabuu M."/>
            <person name="Sasikala C."/>
            <person name="Jogler C."/>
            <person name="Ramana C."/>
        </authorList>
    </citation>
    <scope>NUCLEOTIDE SEQUENCE [LARGE SCALE GENOMIC DNA]</scope>
    <source>
        <strain evidence="5">JC673</strain>
    </source>
</reference>
<dbReference type="PROSITE" id="PS50082">
    <property type="entry name" value="WD_REPEATS_2"/>
    <property type="match status" value="1"/>
</dbReference>
<evidence type="ECO:0000256" key="1">
    <source>
        <dbReference type="PROSITE-ProRule" id="PRU00221"/>
    </source>
</evidence>
<feature type="repeat" description="WD" evidence="1">
    <location>
        <begin position="413"/>
        <end position="454"/>
    </location>
</feature>
<evidence type="ECO:0000256" key="3">
    <source>
        <dbReference type="SAM" id="SignalP"/>
    </source>
</evidence>
<accession>A0ABU5F991</accession>
<dbReference type="InterPro" id="IPR011044">
    <property type="entry name" value="Quino_amine_DH_bsu"/>
</dbReference>
<dbReference type="SUPFAM" id="SSF50969">
    <property type="entry name" value="YVTN repeat-like/Quinoprotein amine dehydrogenase"/>
    <property type="match status" value="1"/>
</dbReference>
<name>A0ABU5F991_9BACT</name>
<organism evidence="4 5">
    <name type="scientific">Gemmata algarum</name>
    <dbReference type="NCBI Taxonomy" id="2975278"/>
    <lineage>
        <taxon>Bacteria</taxon>
        <taxon>Pseudomonadati</taxon>
        <taxon>Planctomycetota</taxon>
        <taxon>Planctomycetia</taxon>
        <taxon>Gemmatales</taxon>
        <taxon>Gemmataceae</taxon>
        <taxon>Gemmata</taxon>
    </lineage>
</organism>
<keyword evidence="3" id="KW-0732">Signal</keyword>
<feature type="signal peptide" evidence="3">
    <location>
        <begin position="1"/>
        <end position="30"/>
    </location>
</feature>
<dbReference type="InterPro" id="IPR011047">
    <property type="entry name" value="Quinoprotein_ADH-like_sf"/>
</dbReference>
<protein>
    <recommendedName>
        <fullName evidence="6">WD40 repeat domain-containing protein</fullName>
    </recommendedName>
</protein>
<dbReference type="EMBL" id="JAXBLV010000212">
    <property type="protein sequence ID" value="MDY3562409.1"/>
    <property type="molecule type" value="Genomic_DNA"/>
</dbReference>
<dbReference type="RefSeq" id="WP_320688732.1">
    <property type="nucleotide sequence ID" value="NZ_JAXBLV010000212.1"/>
</dbReference>
<dbReference type="InterPro" id="IPR015943">
    <property type="entry name" value="WD40/YVTN_repeat-like_dom_sf"/>
</dbReference>
<keyword evidence="1" id="KW-0853">WD repeat</keyword>
<evidence type="ECO:0000313" key="5">
    <source>
        <dbReference type="Proteomes" id="UP001272242"/>
    </source>
</evidence>
<evidence type="ECO:0000256" key="2">
    <source>
        <dbReference type="SAM" id="MobiDB-lite"/>
    </source>
</evidence>
<feature type="region of interest" description="Disordered" evidence="2">
    <location>
        <begin position="26"/>
        <end position="94"/>
    </location>
</feature>
<dbReference type="PROSITE" id="PS50294">
    <property type="entry name" value="WD_REPEATS_REGION"/>
    <property type="match status" value="1"/>
</dbReference>
<gene>
    <name evidence="4" type="ORF">R5W23_003875</name>
</gene>
<dbReference type="Proteomes" id="UP001272242">
    <property type="component" value="Unassembled WGS sequence"/>
</dbReference>
<comment type="caution">
    <text evidence="4">The sequence shown here is derived from an EMBL/GenBank/DDBJ whole genome shotgun (WGS) entry which is preliminary data.</text>
</comment>
<feature type="chain" id="PRO_5046905397" description="WD40 repeat domain-containing protein" evidence="3">
    <location>
        <begin position="31"/>
        <end position="745"/>
    </location>
</feature>
<dbReference type="InterPro" id="IPR001680">
    <property type="entry name" value="WD40_rpt"/>
</dbReference>
<feature type="compositionally biased region" description="Pro residues" evidence="2">
    <location>
        <begin position="52"/>
        <end position="69"/>
    </location>
</feature>
<evidence type="ECO:0008006" key="6">
    <source>
        <dbReference type="Google" id="ProtNLM"/>
    </source>
</evidence>
<dbReference type="SUPFAM" id="SSF50998">
    <property type="entry name" value="Quinoprotein alcohol dehydrogenase-like"/>
    <property type="match status" value="1"/>
</dbReference>
<evidence type="ECO:0000313" key="4">
    <source>
        <dbReference type="EMBL" id="MDY3562409.1"/>
    </source>
</evidence>